<evidence type="ECO:0000259" key="1">
    <source>
        <dbReference type="Pfam" id="PF13521"/>
    </source>
</evidence>
<name>A0ABV8RMZ3_9SPHN</name>
<dbReference type="Proteomes" id="UP001595828">
    <property type="component" value="Unassembled WGS sequence"/>
</dbReference>
<evidence type="ECO:0000313" key="3">
    <source>
        <dbReference type="Proteomes" id="UP001595828"/>
    </source>
</evidence>
<accession>A0ABV8RMZ3</accession>
<dbReference type="Gene3D" id="3.40.50.300">
    <property type="entry name" value="P-loop containing nucleotide triphosphate hydrolases"/>
    <property type="match status" value="1"/>
</dbReference>
<keyword evidence="3" id="KW-1185">Reference proteome</keyword>
<evidence type="ECO:0000313" key="2">
    <source>
        <dbReference type="EMBL" id="MFC4293920.1"/>
    </source>
</evidence>
<protein>
    <submittedName>
        <fullName evidence="2">AAA family ATPase</fullName>
    </submittedName>
</protein>
<dbReference type="EMBL" id="JBHSDR010000003">
    <property type="protein sequence ID" value="MFC4293920.1"/>
    <property type="molecule type" value="Genomic_DNA"/>
</dbReference>
<dbReference type="InterPro" id="IPR027417">
    <property type="entry name" value="P-loop_NTPase"/>
</dbReference>
<organism evidence="2 3">
    <name type="scientific">Novosphingobium tardum</name>
    <dbReference type="NCBI Taxonomy" id="1538021"/>
    <lineage>
        <taxon>Bacteria</taxon>
        <taxon>Pseudomonadati</taxon>
        <taxon>Pseudomonadota</taxon>
        <taxon>Alphaproteobacteria</taxon>
        <taxon>Sphingomonadales</taxon>
        <taxon>Sphingomonadaceae</taxon>
        <taxon>Novosphingobium</taxon>
    </lineage>
</organism>
<proteinExistence type="predicted"/>
<dbReference type="Pfam" id="PF13521">
    <property type="entry name" value="AAA_28"/>
    <property type="match status" value="1"/>
</dbReference>
<comment type="caution">
    <text evidence="2">The sequence shown here is derived from an EMBL/GenBank/DDBJ whole genome shotgun (WGS) entry which is preliminary data.</text>
</comment>
<reference evidence="3" key="1">
    <citation type="journal article" date="2019" name="Int. J. Syst. Evol. Microbiol.">
        <title>The Global Catalogue of Microorganisms (GCM) 10K type strain sequencing project: providing services to taxonomists for standard genome sequencing and annotation.</title>
        <authorList>
            <consortium name="The Broad Institute Genomics Platform"/>
            <consortium name="The Broad Institute Genome Sequencing Center for Infectious Disease"/>
            <person name="Wu L."/>
            <person name="Ma J."/>
        </authorList>
    </citation>
    <scope>NUCLEOTIDE SEQUENCE [LARGE SCALE GENOMIC DNA]</scope>
    <source>
        <strain evidence="3">CGMCC 1.12989</strain>
    </source>
</reference>
<dbReference type="InterPro" id="IPR038727">
    <property type="entry name" value="NadR/Ttd14_AAA_dom"/>
</dbReference>
<gene>
    <name evidence="2" type="ORF">ACFO0A_02480</name>
</gene>
<dbReference type="RefSeq" id="WP_379537397.1">
    <property type="nucleotide sequence ID" value="NZ_JBHSDR010000003.1"/>
</dbReference>
<sequence>MVAARRAVLTGAPGAGKTTLVDAAAETGLSTSPEVARRLLREPGGMTLREDDPLAFAEAMLAAYMVEYENAARSGPGTVLFDRGFPDVAGFLDVSGLPVPPSVDKVCRALRYHGPVFRAPAWAAIYSPDEERIQDWAEAVASDEAVTSAWRKYGYDPIALPLSSVADRLAFIRARLAGWNQRTGAARPSSPTAC</sequence>
<dbReference type="SUPFAM" id="SSF52540">
    <property type="entry name" value="P-loop containing nucleoside triphosphate hydrolases"/>
    <property type="match status" value="1"/>
</dbReference>
<feature type="domain" description="NadR/Ttd14 AAA" evidence="1">
    <location>
        <begin position="7"/>
        <end position="168"/>
    </location>
</feature>